<feature type="signal peptide" evidence="4">
    <location>
        <begin position="1"/>
        <end position="21"/>
    </location>
</feature>
<comment type="caution">
    <text evidence="6">The sequence shown here is derived from an EMBL/GenBank/DDBJ whole genome shotgun (WGS) entry which is preliminary data.</text>
</comment>
<evidence type="ECO:0000313" key="6">
    <source>
        <dbReference type="EMBL" id="MFB9750820.1"/>
    </source>
</evidence>
<dbReference type="Proteomes" id="UP001589619">
    <property type="component" value="Unassembled WGS sequence"/>
</dbReference>
<feature type="compositionally biased region" description="Polar residues" evidence="3">
    <location>
        <begin position="34"/>
        <end position="52"/>
    </location>
</feature>
<dbReference type="PANTHER" id="PTHR30535:SF34">
    <property type="entry name" value="MOLYBDATE-BINDING PROTEIN MOLA"/>
    <property type="match status" value="1"/>
</dbReference>
<evidence type="ECO:0000256" key="4">
    <source>
        <dbReference type="SAM" id="SignalP"/>
    </source>
</evidence>
<evidence type="ECO:0000256" key="2">
    <source>
        <dbReference type="ARBA" id="ARBA00022729"/>
    </source>
</evidence>
<gene>
    <name evidence="6" type="ORF">ACFFNY_04460</name>
</gene>
<feature type="chain" id="PRO_5045533527" evidence="4">
    <location>
        <begin position="22"/>
        <end position="322"/>
    </location>
</feature>
<proteinExistence type="inferred from homology"/>
<organism evidence="6 7">
    <name type="scientific">Paenibacillus hodogayensis</name>
    <dbReference type="NCBI Taxonomy" id="279208"/>
    <lineage>
        <taxon>Bacteria</taxon>
        <taxon>Bacillati</taxon>
        <taxon>Bacillota</taxon>
        <taxon>Bacilli</taxon>
        <taxon>Bacillales</taxon>
        <taxon>Paenibacillaceae</taxon>
        <taxon>Paenibacillus</taxon>
    </lineage>
</organism>
<dbReference type="PROSITE" id="PS50983">
    <property type="entry name" value="FE_B12_PBP"/>
    <property type="match status" value="1"/>
</dbReference>
<dbReference type="Gene3D" id="3.40.50.1980">
    <property type="entry name" value="Nitrogenase molybdenum iron protein domain"/>
    <property type="match status" value="2"/>
</dbReference>
<evidence type="ECO:0000256" key="1">
    <source>
        <dbReference type="ARBA" id="ARBA00008814"/>
    </source>
</evidence>
<keyword evidence="2 4" id="KW-0732">Signal</keyword>
<dbReference type="PANTHER" id="PTHR30535">
    <property type="entry name" value="VITAMIN B12-BINDING PROTEIN"/>
    <property type="match status" value="1"/>
</dbReference>
<dbReference type="InterPro" id="IPR002491">
    <property type="entry name" value="ABC_transptr_periplasmic_BD"/>
</dbReference>
<dbReference type="InterPro" id="IPR050902">
    <property type="entry name" value="ABC_Transporter_SBP"/>
</dbReference>
<feature type="domain" description="Fe/B12 periplasmic-binding" evidence="5">
    <location>
        <begin position="73"/>
        <end position="320"/>
    </location>
</feature>
<comment type="similarity">
    <text evidence="1">Belongs to the bacterial solute-binding protein 8 family.</text>
</comment>
<sequence length="322" mass="34615">MKKLSMLLLASALALSLAACGQGKQTGGVKEPAQAQQGDTGKAPQATSKKTTYPLTLKDSSGKEFTFAKAPERIVSLSPTETEVLFAIGLGDKIVGVSDLDDYPAEAKSKPKMGNLQGNPEAIIAANPDIVFAGLSLNKNSVTKLNELKLNLFQTNPKTIDEAIDRVLLLGVITDKQDQAEQVAGQMKKEKQQVVDALKGLKPEQKKKVYIEFSPGWTVGKGEYLDDMIAIAGGVNVASDLQGWKQISEEKVIQANPDVIFFAKGVPNLEKTIRERSGWDKIAAIQGGKVVGLDDNLMSRPGPRITKALVDMAKALYPELVK</sequence>
<dbReference type="SUPFAM" id="SSF53807">
    <property type="entry name" value="Helical backbone' metal receptor"/>
    <property type="match status" value="1"/>
</dbReference>
<dbReference type="CDD" id="cd01143">
    <property type="entry name" value="YvrC"/>
    <property type="match status" value="1"/>
</dbReference>
<evidence type="ECO:0000313" key="7">
    <source>
        <dbReference type="Proteomes" id="UP001589619"/>
    </source>
</evidence>
<dbReference type="Pfam" id="PF01497">
    <property type="entry name" value="Peripla_BP_2"/>
    <property type="match status" value="1"/>
</dbReference>
<feature type="region of interest" description="Disordered" evidence="3">
    <location>
        <begin position="25"/>
        <end position="52"/>
    </location>
</feature>
<reference evidence="6 7" key="1">
    <citation type="submission" date="2024-09" db="EMBL/GenBank/DDBJ databases">
        <authorList>
            <person name="Sun Q."/>
            <person name="Mori K."/>
        </authorList>
    </citation>
    <scope>NUCLEOTIDE SEQUENCE [LARGE SCALE GENOMIC DNA]</scope>
    <source>
        <strain evidence="6 7">JCM 12520</strain>
    </source>
</reference>
<dbReference type="InterPro" id="IPR054828">
    <property type="entry name" value="Vit_B12_bind_prot"/>
</dbReference>
<accession>A0ABV5VRD3</accession>
<dbReference type="PROSITE" id="PS51257">
    <property type="entry name" value="PROKAR_LIPOPROTEIN"/>
    <property type="match status" value="1"/>
</dbReference>
<dbReference type="EMBL" id="JBHMAG010000004">
    <property type="protein sequence ID" value="MFB9750820.1"/>
    <property type="molecule type" value="Genomic_DNA"/>
</dbReference>
<evidence type="ECO:0000259" key="5">
    <source>
        <dbReference type="PROSITE" id="PS50983"/>
    </source>
</evidence>
<name>A0ABV5VRD3_9BACL</name>
<keyword evidence="7" id="KW-1185">Reference proteome</keyword>
<evidence type="ECO:0000256" key="3">
    <source>
        <dbReference type="SAM" id="MobiDB-lite"/>
    </source>
</evidence>
<dbReference type="NCBIfam" id="NF038402">
    <property type="entry name" value="TroA_like"/>
    <property type="match status" value="1"/>
</dbReference>
<protein>
    <submittedName>
        <fullName evidence="6">ABC transporter substrate-binding protein</fullName>
    </submittedName>
</protein>
<dbReference type="RefSeq" id="WP_344905124.1">
    <property type="nucleotide sequence ID" value="NZ_BAAAYO010000002.1"/>
</dbReference>